<evidence type="ECO:0000313" key="3">
    <source>
        <dbReference type="Proteomes" id="UP001148614"/>
    </source>
</evidence>
<dbReference type="PANTHER" id="PTHR33112:SF10">
    <property type="entry name" value="TOL"/>
    <property type="match status" value="1"/>
</dbReference>
<dbReference type="EMBL" id="JANPWZ010000373">
    <property type="protein sequence ID" value="KAJ3577424.1"/>
    <property type="molecule type" value="Genomic_DNA"/>
</dbReference>
<dbReference type="Proteomes" id="UP001148614">
    <property type="component" value="Unassembled WGS sequence"/>
</dbReference>
<protein>
    <recommendedName>
        <fullName evidence="1">Heterokaryon incompatibility domain-containing protein</fullName>
    </recommendedName>
</protein>
<organism evidence="2 3">
    <name type="scientific">Xylaria arbuscula</name>
    <dbReference type="NCBI Taxonomy" id="114810"/>
    <lineage>
        <taxon>Eukaryota</taxon>
        <taxon>Fungi</taxon>
        <taxon>Dikarya</taxon>
        <taxon>Ascomycota</taxon>
        <taxon>Pezizomycotina</taxon>
        <taxon>Sordariomycetes</taxon>
        <taxon>Xylariomycetidae</taxon>
        <taxon>Xylariales</taxon>
        <taxon>Xylariaceae</taxon>
        <taxon>Xylaria</taxon>
    </lineage>
</organism>
<dbReference type="PANTHER" id="PTHR33112">
    <property type="entry name" value="DOMAIN PROTEIN, PUTATIVE-RELATED"/>
    <property type="match status" value="1"/>
</dbReference>
<evidence type="ECO:0000259" key="1">
    <source>
        <dbReference type="Pfam" id="PF06985"/>
    </source>
</evidence>
<gene>
    <name evidence="2" type="ORF">NPX13_g3146</name>
</gene>
<evidence type="ECO:0000313" key="2">
    <source>
        <dbReference type="EMBL" id="KAJ3577424.1"/>
    </source>
</evidence>
<accession>A0A9W8NIG3</accession>
<dbReference type="AlphaFoldDB" id="A0A9W8NIG3"/>
<dbReference type="VEuPathDB" id="FungiDB:F4678DRAFT_483671"/>
<feature type="domain" description="Heterokaryon incompatibility" evidence="1">
    <location>
        <begin position="608"/>
        <end position="763"/>
    </location>
</feature>
<dbReference type="Pfam" id="PF06985">
    <property type="entry name" value="HET"/>
    <property type="match status" value="1"/>
</dbReference>
<proteinExistence type="predicted"/>
<keyword evidence="3" id="KW-1185">Reference proteome</keyword>
<comment type="caution">
    <text evidence="2">The sequence shown here is derived from an EMBL/GenBank/DDBJ whole genome shotgun (WGS) entry which is preliminary data.</text>
</comment>
<sequence length="1000" mass="113775">MAHRVPKPCLIVKTEELLARVDRTHQTITSNPSTRKGWQSLSDLVQNPVDKGQNIFNISEDLELIELAITDMREFLDRVCHSPSVMDYKRRLAIYLMVKYLITDDTIALYDAANYLEEAAFFIIDDVESADYLSNLSVVYMLRYNACREFQDLETSIAYRRRSHEAMRLLLSSGDGDDMWADSCNGLSDCLLLRYRETKSIEDLEEAFRLAQETLRVTGDTASKVYLDANGLVNDLLMEIEKIPITEEGLTKERRDALIDDLVTAKPSLAAIKERGHREEHADFLKLIVDHLNTGENLPDRLLSGNESFLPETELQHIRPDGHSPEALRLPALTIMDSKEGRLGSLYLGDTTNLEFRIESAKAFIEGALKEDNDNGEVETGINHLNDGWMKLLQDEFAVKLLRLNSWQTIPHRPSQSTTLCGRCSRISIMSAEFEIGPQNAHHSKPLDCSLCALLLPFCKSDERVDIYREGSTLKTKSPDRAILTLCAKPSQCITRSITLSDMELTTVLGLDNIPDDIQLGYPILPEPGSLAQYDLLREWIHDCDQHHSCCDDSDHGQVSSSKDQEDEEEKCLVKPESLPSMVLDVGCGSTSTTLRLHISQEGEKGRYVTLSHCWGGMDAKSHSTFKCNLKSRTERIIWEDLPKTFQDAITVTRELGIRYLWIDSLCIAQPHKDCLVPRCADYMHWLSEAKRMELSYGRSYCTLAATSGIGPTQGLLYPRPVRRYAILKDENLNNIYVCENIDDFESHVENAPLNKRGWVLQERALSRRTIHFTHTQTYWECREGIRCESLTALRNGLLERIGIELCTETPYGIINRYLHRSLLWKPFQKSGSAQSKRIQYPEGQKVPSWSWMTFTGEISYEEVPFYEVDWNEAVQYPWREKPSRDIGPKHAHGTGLKVLVHEFSQSAAELSQSAQKLSFNGDDRGFWSIDEGEVTRIFDFKCVVLGRMRALVSLEKQLHFVLVVKPLAGMDSTYERVGIGSVQKRDILFSSSCKTSWII</sequence>
<name>A0A9W8NIG3_9PEZI</name>
<reference evidence="2" key="1">
    <citation type="submission" date="2022-07" db="EMBL/GenBank/DDBJ databases">
        <title>Genome Sequence of Xylaria arbuscula.</title>
        <authorList>
            <person name="Buettner E."/>
        </authorList>
    </citation>
    <scope>NUCLEOTIDE SEQUENCE</scope>
    <source>
        <strain evidence="2">VT107</strain>
    </source>
</reference>
<dbReference type="InterPro" id="IPR010730">
    <property type="entry name" value="HET"/>
</dbReference>